<evidence type="ECO:0000256" key="2">
    <source>
        <dbReference type="ARBA" id="ARBA00023125"/>
    </source>
</evidence>
<dbReference type="Proteomes" id="UP001575652">
    <property type="component" value="Unassembled WGS sequence"/>
</dbReference>
<protein>
    <submittedName>
        <fullName evidence="5">Substrate-binding domain-containing protein</fullName>
    </submittedName>
</protein>
<keyword evidence="1" id="KW-0805">Transcription regulation</keyword>
<evidence type="ECO:0000256" key="1">
    <source>
        <dbReference type="ARBA" id="ARBA00023015"/>
    </source>
</evidence>
<name>A0ABV4UJG0_9MICC</name>
<sequence>MDLTAVAHPMVDIAITAGRLLIRGIEHPETRPDPVVYPAELVVRDSTTGRPG</sequence>
<reference evidence="5 6" key="1">
    <citation type="submission" date="2024-09" db="EMBL/GenBank/DDBJ databases">
        <authorList>
            <person name="Salinas-Garcia M.A."/>
            <person name="Prieme A."/>
        </authorList>
    </citation>
    <scope>NUCLEOTIDE SEQUENCE [LARGE SCALE GENOMIC DNA]</scope>
    <source>
        <strain evidence="5 6">DSM 21081</strain>
    </source>
</reference>
<keyword evidence="2" id="KW-0238">DNA-binding</keyword>
<evidence type="ECO:0000313" key="6">
    <source>
        <dbReference type="Proteomes" id="UP001575652"/>
    </source>
</evidence>
<accession>A0ABV4UJG0</accession>
<dbReference type="SUPFAM" id="SSF53822">
    <property type="entry name" value="Periplasmic binding protein-like I"/>
    <property type="match status" value="1"/>
</dbReference>
<proteinExistence type="predicted"/>
<evidence type="ECO:0000313" key="5">
    <source>
        <dbReference type="EMBL" id="MFB0833684.1"/>
    </source>
</evidence>
<evidence type="ECO:0000256" key="3">
    <source>
        <dbReference type="ARBA" id="ARBA00023163"/>
    </source>
</evidence>
<organism evidence="5 6">
    <name type="scientific">Arthrobacter halodurans</name>
    <dbReference type="NCBI Taxonomy" id="516699"/>
    <lineage>
        <taxon>Bacteria</taxon>
        <taxon>Bacillati</taxon>
        <taxon>Actinomycetota</taxon>
        <taxon>Actinomycetes</taxon>
        <taxon>Micrococcales</taxon>
        <taxon>Micrococcaceae</taxon>
        <taxon>Arthrobacter</taxon>
    </lineage>
</organism>
<dbReference type="InterPro" id="IPR028082">
    <property type="entry name" value="Peripla_BP_I"/>
</dbReference>
<dbReference type="RefSeq" id="WP_373971017.1">
    <property type="nucleotide sequence ID" value="NZ_JBHDLJ010000002.1"/>
</dbReference>
<keyword evidence="6" id="KW-1185">Reference proteome</keyword>
<feature type="domain" description="Transcriptional regulator LacI/GalR-like sensor" evidence="4">
    <location>
        <begin position="2"/>
        <end position="47"/>
    </location>
</feature>
<dbReference type="Pfam" id="PF13377">
    <property type="entry name" value="Peripla_BP_3"/>
    <property type="match status" value="1"/>
</dbReference>
<gene>
    <name evidence="5" type="ORF">ACETWP_03710</name>
</gene>
<dbReference type="EMBL" id="JBHDLJ010000002">
    <property type="protein sequence ID" value="MFB0833684.1"/>
    <property type="molecule type" value="Genomic_DNA"/>
</dbReference>
<keyword evidence="3" id="KW-0804">Transcription</keyword>
<dbReference type="Gene3D" id="3.40.50.2300">
    <property type="match status" value="1"/>
</dbReference>
<comment type="caution">
    <text evidence="5">The sequence shown here is derived from an EMBL/GenBank/DDBJ whole genome shotgun (WGS) entry which is preliminary data.</text>
</comment>
<evidence type="ECO:0000259" key="4">
    <source>
        <dbReference type="Pfam" id="PF13377"/>
    </source>
</evidence>
<dbReference type="InterPro" id="IPR046335">
    <property type="entry name" value="LacI/GalR-like_sensor"/>
</dbReference>